<feature type="transmembrane region" description="Helical" evidence="1">
    <location>
        <begin position="50"/>
        <end position="74"/>
    </location>
</feature>
<dbReference type="GO" id="GO:0009636">
    <property type="term" value="P:response to toxic substance"/>
    <property type="evidence" value="ECO:0007669"/>
    <property type="project" value="TreeGrafter"/>
</dbReference>
<dbReference type="AlphaFoldDB" id="A0A2N2DWY9"/>
<evidence type="ECO:0000259" key="2">
    <source>
        <dbReference type="Pfam" id="PF07853"/>
    </source>
</evidence>
<dbReference type="InterPro" id="IPR012867">
    <property type="entry name" value="DUF1648"/>
</dbReference>
<proteinExistence type="predicted"/>
<keyword evidence="1" id="KW-0472">Membrane</keyword>
<dbReference type="Pfam" id="PF07853">
    <property type="entry name" value="DUF1648"/>
    <property type="match status" value="1"/>
</dbReference>
<evidence type="ECO:0000313" key="3">
    <source>
        <dbReference type="EMBL" id="PKM86989.1"/>
    </source>
</evidence>
<dbReference type="PANTHER" id="PTHR37810:SF5">
    <property type="entry name" value="IMMUNITY PROTEIN SDPI"/>
    <property type="match status" value="1"/>
</dbReference>
<organism evidence="3 4">
    <name type="scientific">Candidatus Falkowbacteria bacterium HGW-Falkowbacteria-2</name>
    <dbReference type="NCBI Taxonomy" id="2013769"/>
    <lineage>
        <taxon>Bacteria</taxon>
        <taxon>Candidatus Falkowiibacteriota</taxon>
    </lineage>
</organism>
<feature type="domain" description="DUF1648" evidence="2">
    <location>
        <begin position="14"/>
        <end position="61"/>
    </location>
</feature>
<evidence type="ECO:0000313" key="4">
    <source>
        <dbReference type="Proteomes" id="UP000233325"/>
    </source>
</evidence>
<feature type="transmembrane region" description="Helical" evidence="1">
    <location>
        <begin position="119"/>
        <end position="137"/>
    </location>
</feature>
<name>A0A2N2DWY9_9BACT</name>
<gene>
    <name evidence="3" type="ORF">CVU83_03590</name>
</gene>
<keyword evidence="1" id="KW-1133">Transmembrane helix</keyword>
<reference evidence="3 4" key="1">
    <citation type="journal article" date="2017" name="ISME J.">
        <title>Potential for microbial H2 and metal transformations associated with novel bacteria and archaea in deep terrestrial subsurface sediments.</title>
        <authorList>
            <person name="Hernsdorf A.W."/>
            <person name="Amano Y."/>
            <person name="Miyakawa K."/>
            <person name="Ise K."/>
            <person name="Suzuki Y."/>
            <person name="Anantharaman K."/>
            <person name="Probst A."/>
            <person name="Burstein D."/>
            <person name="Thomas B.C."/>
            <person name="Banfield J.F."/>
        </authorList>
    </citation>
    <scope>NUCLEOTIDE SEQUENCE [LARGE SCALE GENOMIC DNA]</scope>
    <source>
        <strain evidence="3">HGW-Falkowbacteria-2</strain>
    </source>
</reference>
<accession>A0A2N2DWY9</accession>
<sequence>MNKLTLKTEWLALLLIVLAIGLSIWAYPQLPERVASHWNVAGEVDGWSSRLFHSIFFPALLVGLYVMFIVLPYLDPKKERYAEFTGVYRMIKDAILFVMTGVFVVATFYNLVYDINVGVVIPSLIGILFLVMGNYFGKIKRNWFVGIKTPWTLSSENIWNKTHR</sequence>
<keyword evidence="1" id="KW-0812">Transmembrane</keyword>
<evidence type="ECO:0000256" key="1">
    <source>
        <dbReference type="SAM" id="Phobius"/>
    </source>
</evidence>
<dbReference type="InterPro" id="IPR025962">
    <property type="entry name" value="SdpI/YhfL"/>
</dbReference>
<dbReference type="PANTHER" id="PTHR37810">
    <property type="entry name" value="IMMUNITY PROTEIN SDPI"/>
    <property type="match status" value="1"/>
</dbReference>
<dbReference type="Proteomes" id="UP000233325">
    <property type="component" value="Unassembled WGS sequence"/>
</dbReference>
<feature type="transmembrane region" description="Helical" evidence="1">
    <location>
        <begin position="94"/>
        <end position="113"/>
    </location>
</feature>
<feature type="non-terminal residue" evidence="3">
    <location>
        <position position="164"/>
    </location>
</feature>
<dbReference type="EMBL" id="PHAH01000060">
    <property type="protein sequence ID" value="PKM86989.1"/>
    <property type="molecule type" value="Genomic_DNA"/>
</dbReference>
<comment type="caution">
    <text evidence="3">The sequence shown here is derived from an EMBL/GenBank/DDBJ whole genome shotgun (WGS) entry which is preliminary data.</text>
</comment>
<protein>
    <recommendedName>
        <fullName evidence="2">DUF1648 domain-containing protein</fullName>
    </recommendedName>
</protein>
<dbReference type="Pfam" id="PF13630">
    <property type="entry name" value="SdpI"/>
    <property type="match status" value="1"/>
</dbReference>